<sequence>MRKLNLYIATSLDCKIARPNHEIDWLPPLEEYDYGYSEFMEGIDAIVMGYKTYEICLGLGEWAYKGKTSYVFSRNPDRTLIPEAQLITKDPVKFVQELKQTEGKTIWLLGGGEIIAMLHDAGLIDEYILAYIPVILGKGIELFPGIKKQENLTLTKHQVYENGVALFYFSKKNGPENI</sequence>
<proteinExistence type="predicted"/>
<gene>
    <name evidence="2" type="ORF">ACFPIB_06285</name>
</gene>
<dbReference type="RefSeq" id="WP_378016582.1">
    <property type="nucleotide sequence ID" value="NZ_JBHSKT010000003.1"/>
</dbReference>
<dbReference type="PANTHER" id="PTHR38011">
    <property type="entry name" value="DIHYDROFOLATE REDUCTASE FAMILY PROTEIN (AFU_ORTHOLOGUE AFUA_8G06820)"/>
    <property type="match status" value="1"/>
</dbReference>
<dbReference type="InterPro" id="IPR024072">
    <property type="entry name" value="DHFR-like_dom_sf"/>
</dbReference>
<dbReference type="Pfam" id="PF01872">
    <property type="entry name" value="RibD_C"/>
    <property type="match status" value="1"/>
</dbReference>
<dbReference type="InterPro" id="IPR002734">
    <property type="entry name" value="RibDG_C"/>
</dbReference>
<organism evidence="2 3">
    <name type="scientific">Adhaeribacter terreus</name>
    <dbReference type="NCBI Taxonomy" id="529703"/>
    <lineage>
        <taxon>Bacteria</taxon>
        <taxon>Pseudomonadati</taxon>
        <taxon>Bacteroidota</taxon>
        <taxon>Cytophagia</taxon>
        <taxon>Cytophagales</taxon>
        <taxon>Hymenobacteraceae</taxon>
        <taxon>Adhaeribacter</taxon>
    </lineage>
</organism>
<keyword evidence="3" id="KW-1185">Reference proteome</keyword>
<comment type="caution">
    <text evidence="2">The sequence shown here is derived from an EMBL/GenBank/DDBJ whole genome shotgun (WGS) entry which is preliminary data.</text>
</comment>
<protein>
    <submittedName>
        <fullName evidence="2">Dihydrofolate reductase family protein</fullName>
    </submittedName>
</protein>
<name>A0ABW0EAZ4_9BACT</name>
<evidence type="ECO:0000259" key="1">
    <source>
        <dbReference type="Pfam" id="PF01872"/>
    </source>
</evidence>
<dbReference type="Proteomes" id="UP001596161">
    <property type="component" value="Unassembled WGS sequence"/>
</dbReference>
<dbReference type="PANTHER" id="PTHR38011:SF11">
    <property type="entry name" value="2,5-DIAMINO-6-RIBOSYLAMINO-4(3H)-PYRIMIDINONE 5'-PHOSPHATE REDUCTASE"/>
    <property type="match status" value="1"/>
</dbReference>
<dbReference type="Gene3D" id="3.40.430.10">
    <property type="entry name" value="Dihydrofolate Reductase, subunit A"/>
    <property type="match status" value="1"/>
</dbReference>
<feature type="domain" description="Bacterial bifunctional deaminase-reductase C-terminal" evidence="1">
    <location>
        <begin position="3"/>
        <end position="166"/>
    </location>
</feature>
<dbReference type="InterPro" id="IPR050765">
    <property type="entry name" value="Riboflavin_Biosynth_HTPR"/>
</dbReference>
<accession>A0ABW0EAZ4</accession>
<evidence type="ECO:0000313" key="2">
    <source>
        <dbReference type="EMBL" id="MFC5270210.1"/>
    </source>
</evidence>
<reference evidence="3" key="1">
    <citation type="journal article" date="2019" name="Int. J. Syst. Evol. Microbiol.">
        <title>The Global Catalogue of Microorganisms (GCM) 10K type strain sequencing project: providing services to taxonomists for standard genome sequencing and annotation.</title>
        <authorList>
            <consortium name="The Broad Institute Genomics Platform"/>
            <consortium name="The Broad Institute Genome Sequencing Center for Infectious Disease"/>
            <person name="Wu L."/>
            <person name="Ma J."/>
        </authorList>
    </citation>
    <scope>NUCLEOTIDE SEQUENCE [LARGE SCALE GENOMIC DNA]</scope>
    <source>
        <strain evidence="3">KACC 12602</strain>
    </source>
</reference>
<dbReference type="EMBL" id="JBHSKT010000003">
    <property type="protein sequence ID" value="MFC5270210.1"/>
    <property type="molecule type" value="Genomic_DNA"/>
</dbReference>
<evidence type="ECO:0000313" key="3">
    <source>
        <dbReference type="Proteomes" id="UP001596161"/>
    </source>
</evidence>
<dbReference type="SUPFAM" id="SSF53597">
    <property type="entry name" value="Dihydrofolate reductase-like"/>
    <property type="match status" value="1"/>
</dbReference>